<evidence type="ECO:0000256" key="1">
    <source>
        <dbReference type="SAM" id="SignalP"/>
    </source>
</evidence>
<reference evidence="3 4" key="1">
    <citation type="submission" date="2019-08" db="EMBL/GenBank/DDBJ databases">
        <title>In-depth cultivation of the pig gut microbiome towards novel bacterial diversity and tailored functional studies.</title>
        <authorList>
            <person name="Wylensek D."/>
            <person name="Hitch T.C.A."/>
            <person name="Clavel T."/>
        </authorList>
    </citation>
    <scope>NUCLEOTIDE SEQUENCE [LARGE SCALE GENOMIC DNA]</scope>
    <source>
        <strain evidence="3 4">Oil-RF-744-WCA-WT-10</strain>
    </source>
</reference>
<dbReference type="PANTHER" id="PTHR41775:SF1">
    <property type="entry name" value="PEPTIDASE M6-LIKE DOMAIN-CONTAINING PROTEIN"/>
    <property type="match status" value="1"/>
</dbReference>
<accession>A0A6L5XGA5</accession>
<dbReference type="Pfam" id="PF05547">
    <property type="entry name" value="Peptidase_M6"/>
    <property type="match status" value="1"/>
</dbReference>
<dbReference type="CDD" id="cd14256">
    <property type="entry name" value="Dockerin_I"/>
    <property type="match status" value="1"/>
</dbReference>
<dbReference type="InterPro" id="IPR018247">
    <property type="entry name" value="EF_Hand_1_Ca_BS"/>
</dbReference>
<dbReference type="InterPro" id="IPR003343">
    <property type="entry name" value="Big_2"/>
</dbReference>
<protein>
    <submittedName>
        <fullName evidence="3">M6 family metalloprotease domain-containing protein</fullName>
    </submittedName>
</protein>
<sequence length="1069" mass="113179">MKKILSFKHPLLALAIVALAAAQAQAVPANPEPATVTQPDGSTLTVVLHGDEFYNFNTTADGYTIVKNEAGYYVYALPQAGTLKASTQVAHDAAQRSAGETSFLSAVSKYAIDSQEAAQGKAQRVKRDSQPQKTPAVDFSKFRGLIILVNYNDRTFTRGDAQQFYTRMYNEENYSGYTNEDGSYNNYGSQFLGSVRDYFYKNSNGKFTPQFDVVGPVTVNYSCTAGRNYSRNVFREAMYQLDGTVDFSKYDNDGDGYVDMVYFVVAGYGSNYGGNNSSYLWPYKSNFRYSNITHDGVKIGLYACSVELYGVDNKGYTIPDGIGTFCHEFSHVLGLPDLYDTDYSGTGGESQTPDAWSVMAGGSYNNYGRRPVGYGAWERYALGFINPKVITGSGTYTLGGLQDNNEALILKSKTNNEYFMLDNRQLTGWDVTAPGHGMLVAHIDSTNASVWNSNKINCDPSHNYYLVLRAGGNTGSANASDAFPGTSGVTMLTNSTTANLVDWAGNNSQLIISGIKEQGGVVSFNVTDVDSLKNDVEDFESMATTSKTNAANVLGNYAYWSFTKSNITAPGSTKADGSHSVAMKLPSAISSSPTYYDAYEVSLKVFNPLSSACKFTLYTSTDGGANWTVAKTGAGATSQEVPGKTTEDIYWSVNTSKETGVKYRIVLSSGSKTQACYIDNFKIYYGDKGTNPSPLLTIDAMHFADSVYTINVGEQLPIQPVVTPAGADNQVMTWTSSNTSAATVADGVVKGLEVGTATITAATTDGSNLTATCKVNVIRRVTSLALNHTALRLPQGSSIKLQATVKPANATTGTLMWTSSDPAILKVDTAGLVTALATGNAYVKAATVDGSGLADSCWMTVTGGATNYLTAPAQALACQAGATVVLPVSMVNADTISSLSLRLTLPSGFTLATDTAGKAKVHGSARMVDGQRVSTKVIDASTCEITTVNDSTGVAFTGNTGEILYIEAVAGKQNGTYTATVADAVLSPTSNGVPTVSPSVKISVNVTGGTTATGDINADGQVNVTDVTALINRVLGTASYSDAVCDLNGDGVVNVSDVTALINIILSNN</sequence>
<dbReference type="AlphaFoldDB" id="A0A6L5XGA5"/>
<dbReference type="Proteomes" id="UP000483362">
    <property type="component" value="Unassembled WGS sequence"/>
</dbReference>
<dbReference type="SUPFAM" id="SSF63446">
    <property type="entry name" value="Type I dockerin domain"/>
    <property type="match status" value="1"/>
</dbReference>
<keyword evidence="4" id="KW-1185">Reference proteome</keyword>
<proteinExistence type="predicted"/>
<feature type="domain" description="Dockerin" evidence="2">
    <location>
        <begin position="1009"/>
        <end position="1069"/>
    </location>
</feature>
<dbReference type="InterPro" id="IPR008757">
    <property type="entry name" value="Peptidase_M6-like_domain"/>
</dbReference>
<dbReference type="PROSITE" id="PS00018">
    <property type="entry name" value="EF_HAND_1"/>
    <property type="match status" value="2"/>
</dbReference>
<dbReference type="InterPro" id="IPR036439">
    <property type="entry name" value="Dockerin_dom_sf"/>
</dbReference>
<comment type="caution">
    <text evidence="3">The sequence shown here is derived from an EMBL/GenBank/DDBJ whole genome shotgun (WGS) entry which is preliminary data.</text>
</comment>
<organism evidence="3 4">
    <name type="scientific">Sodaliphilus pleomorphus</name>
    <dbReference type="NCBI Taxonomy" id="2606626"/>
    <lineage>
        <taxon>Bacteria</taxon>
        <taxon>Pseudomonadati</taxon>
        <taxon>Bacteroidota</taxon>
        <taxon>Bacteroidia</taxon>
        <taxon>Bacteroidales</taxon>
        <taxon>Muribaculaceae</taxon>
        <taxon>Sodaliphilus</taxon>
    </lineage>
</organism>
<feature type="signal peptide" evidence="1">
    <location>
        <begin position="1"/>
        <end position="26"/>
    </location>
</feature>
<keyword evidence="1" id="KW-0732">Signal</keyword>
<gene>
    <name evidence="3" type="ORF">FYJ29_12385</name>
</gene>
<dbReference type="SUPFAM" id="SSF55486">
    <property type="entry name" value="Metalloproteases ('zincins'), catalytic domain"/>
    <property type="match status" value="1"/>
</dbReference>
<keyword evidence="3" id="KW-0378">Hydrolase</keyword>
<dbReference type="GO" id="GO:0006508">
    <property type="term" value="P:proteolysis"/>
    <property type="evidence" value="ECO:0007669"/>
    <property type="project" value="UniProtKB-KW"/>
</dbReference>
<evidence type="ECO:0000313" key="4">
    <source>
        <dbReference type="Proteomes" id="UP000483362"/>
    </source>
</evidence>
<dbReference type="SUPFAM" id="SSF49373">
    <property type="entry name" value="Invasin/intimin cell-adhesion fragments"/>
    <property type="match status" value="2"/>
</dbReference>
<dbReference type="PROSITE" id="PS51766">
    <property type="entry name" value="DOCKERIN"/>
    <property type="match status" value="1"/>
</dbReference>
<dbReference type="EMBL" id="VULT01000024">
    <property type="protein sequence ID" value="MSS18545.1"/>
    <property type="molecule type" value="Genomic_DNA"/>
</dbReference>
<dbReference type="Gene3D" id="2.60.40.1080">
    <property type="match status" value="2"/>
</dbReference>
<dbReference type="Pfam" id="PF02368">
    <property type="entry name" value="Big_2"/>
    <property type="match status" value="2"/>
</dbReference>
<dbReference type="NCBIfam" id="TIGR03296">
    <property type="entry name" value="M6dom_TIGR03296"/>
    <property type="match status" value="1"/>
</dbReference>
<dbReference type="InterPro" id="IPR016134">
    <property type="entry name" value="Dockerin_dom"/>
</dbReference>
<dbReference type="GO" id="GO:0000272">
    <property type="term" value="P:polysaccharide catabolic process"/>
    <property type="evidence" value="ECO:0007669"/>
    <property type="project" value="InterPro"/>
</dbReference>
<dbReference type="RefSeq" id="WP_154327721.1">
    <property type="nucleotide sequence ID" value="NZ_CP045696.1"/>
</dbReference>
<dbReference type="InterPro" id="IPR008964">
    <property type="entry name" value="Invasin/intimin_cell_adhesion"/>
</dbReference>
<evidence type="ECO:0000259" key="2">
    <source>
        <dbReference type="PROSITE" id="PS51766"/>
    </source>
</evidence>
<dbReference type="Pfam" id="PF00404">
    <property type="entry name" value="Dockerin_1"/>
    <property type="match status" value="1"/>
</dbReference>
<keyword evidence="3" id="KW-0645">Protease</keyword>
<feature type="chain" id="PRO_5026822577" evidence="1">
    <location>
        <begin position="27"/>
        <end position="1069"/>
    </location>
</feature>
<evidence type="ECO:0000313" key="3">
    <source>
        <dbReference type="EMBL" id="MSS18545.1"/>
    </source>
</evidence>
<dbReference type="Gene3D" id="1.10.1330.10">
    <property type="entry name" value="Dockerin domain"/>
    <property type="match status" value="1"/>
</dbReference>
<keyword evidence="3" id="KW-0482">Metalloprotease</keyword>
<dbReference type="GO" id="GO:0004553">
    <property type="term" value="F:hydrolase activity, hydrolyzing O-glycosyl compounds"/>
    <property type="evidence" value="ECO:0007669"/>
    <property type="project" value="InterPro"/>
</dbReference>
<dbReference type="GO" id="GO:0008237">
    <property type="term" value="F:metallopeptidase activity"/>
    <property type="evidence" value="ECO:0007669"/>
    <property type="project" value="UniProtKB-KW"/>
</dbReference>
<dbReference type="InterPro" id="IPR002105">
    <property type="entry name" value="Dockerin_1_rpt"/>
</dbReference>
<dbReference type="PANTHER" id="PTHR41775">
    <property type="entry name" value="SECRETED PROTEIN-RELATED"/>
    <property type="match status" value="1"/>
</dbReference>
<dbReference type="SMART" id="SM00635">
    <property type="entry name" value="BID_2"/>
    <property type="match status" value="2"/>
</dbReference>
<name>A0A6L5XGA5_9BACT</name>